<keyword evidence="3" id="KW-1185">Reference proteome</keyword>
<sequence length="179" mass="20023">MMIRSVILLLFCFYLTFIQKANGSRFFNTDEFINSLKLPHSNHQNGICKIESDCPEGFFCKNNDCIAKRSEGDSCLSSSDDECMCGKCILDTSTWSNICFSNSYCRNGGSTQYNSCETNSECPEDFFCDIFNGKVCTSKLLSGRLCNSNSMCFCGKCEKVSHKTRPNKPDITFNVCGSC</sequence>
<feature type="chain" id="PRO_5032326067" evidence="1">
    <location>
        <begin position="24"/>
        <end position="179"/>
    </location>
</feature>
<reference evidence="2" key="1">
    <citation type="submission" date="2021-02" db="EMBL/GenBank/DDBJ databases">
        <authorList>
            <person name="Nowell W R."/>
        </authorList>
    </citation>
    <scope>NUCLEOTIDE SEQUENCE</scope>
    <source>
        <strain evidence="2">Ploen Becks lab</strain>
    </source>
</reference>
<accession>A0A814KG84</accession>
<dbReference type="AlphaFoldDB" id="A0A814KG84"/>
<gene>
    <name evidence="2" type="ORF">OXX778_LOCUS18846</name>
</gene>
<evidence type="ECO:0000313" key="3">
    <source>
        <dbReference type="Proteomes" id="UP000663879"/>
    </source>
</evidence>
<comment type="caution">
    <text evidence="2">The sequence shown here is derived from an EMBL/GenBank/DDBJ whole genome shotgun (WGS) entry which is preliminary data.</text>
</comment>
<keyword evidence="1" id="KW-0732">Signal</keyword>
<evidence type="ECO:0000313" key="2">
    <source>
        <dbReference type="EMBL" id="CAF1051435.1"/>
    </source>
</evidence>
<protein>
    <submittedName>
        <fullName evidence="2">Uncharacterized protein</fullName>
    </submittedName>
</protein>
<organism evidence="2 3">
    <name type="scientific">Brachionus calyciflorus</name>
    <dbReference type="NCBI Taxonomy" id="104777"/>
    <lineage>
        <taxon>Eukaryota</taxon>
        <taxon>Metazoa</taxon>
        <taxon>Spiralia</taxon>
        <taxon>Gnathifera</taxon>
        <taxon>Rotifera</taxon>
        <taxon>Eurotatoria</taxon>
        <taxon>Monogononta</taxon>
        <taxon>Pseudotrocha</taxon>
        <taxon>Ploima</taxon>
        <taxon>Brachionidae</taxon>
        <taxon>Brachionus</taxon>
    </lineage>
</organism>
<feature type="signal peptide" evidence="1">
    <location>
        <begin position="1"/>
        <end position="23"/>
    </location>
</feature>
<name>A0A814KG84_9BILA</name>
<evidence type="ECO:0000256" key="1">
    <source>
        <dbReference type="SAM" id="SignalP"/>
    </source>
</evidence>
<dbReference type="EMBL" id="CAJNOC010005403">
    <property type="protein sequence ID" value="CAF1051435.1"/>
    <property type="molecule type" value="Genomic_DNA"/>
</dbReference>
<proteinExistence type="predicted"/>
<dbReference type="Proteomes" id="UP000663879">
    <property type="component" value="Unassembled WGS sequence"/>
</dbReference>
<dbReference type="OrthoDB" id="10465706at2759"/>